<feature type="transmembrane region" description="Helical" evidence="11">
    <location>
        <begin position="1053"/>
        <end position="1080"/>
    </location>
</feature>
<dbReference type="PRINTS" id="PR00205">
    <property type="entry name" value="CADHERIN"/>
</dbReference>
<dbReference type="CDD" id="cd11304">
    <property type="entry name" value="Cadherin_repeat"/>
    <property type="match status" value="1"/>
</dbReference>
<dbReference type="GO" id="GO:0000902">
    <property type="term" value="P:cell morphogenesis"/>
    <property type="evidence" value="ECO:0007669"/>
    <property type="project" value="TreeGrafter"/>
</dbReference>
<dbReference type="GO" id="GO:0016342">
    <property type="term" value="C:catenin complex"/>
    <property type="evidence" value="ECO:0007669"/>
    <property type="project" value="TreeGrafter"/>
</dbReference>
<dbReference type="GO" id="GO:0005912">
    <property type="term" value="C:adherens junction"/>
    <property type="evidence" value="ECO:0007669"/>
    <property type="project" value="TreeGrafter"/>
</dbReference>
<dbReference type="InterPro" id="IPR039808">
    <property type="entry name" value="Cadherin"/>
</dbReference>
<dbReference type="GO" id="GO:0044331">
    <property type="term" value="P:cell-cell adhesion mediated by cadherin"/>
    <property type="evidence" value="ECO:0007669"/>
    <property type="project" value="TreeGrafter"/>
</dbReference>
<dbReference type="OrthoDB" id="6079678at2759"/>
<feature type="disulfide bond" evidence="10">
    <location>
        <begin position="494"/>
        <end position="503"/>
    </location>
</feature>
<dbReference type="EMBL" id="CAJFCW020000001">
    <property type="protein sequence ID" value="CAG9080135.1"/>
    <property type="molecule type" value="Genomic_DNA"/>
</dbReference>
<dbReference type="SUPFAM" id="SSF49313">
    <property type="entry name" value="Cadherin-like"/>
    <property type="match status" value="1"/>
</dbReference>
<dbReference type="GO" id="GO:0005509">
    <property type="term" value="F:calcium ion binding"/>
    <property type="evidence" value="ECO:0007669"/>
    <property type="project" value="UniProtKB-UniRule"/>
</dbReference>
<feature type="domain" description="Cadherin" evidence="14">
    <location>
        <begin position="17"/>
        <end position="98"/>
    </location>
</feature>
<evidence type="ECO:0000259" key="12">
    <source>
        <dbReference type="PROSITE" id="PS50025"/>
    </source>
</evidence>
<feature type="domain" description="Laminin G" evidence="12">
    <location>
        <begin position="505"/>
        <end position="727"/>
    </location>
</feature>
<comment type="caution">
    <text evidence="10">Lacks conserved residue(s) required for the propagation of feature annotation.</text>
</comment>
<dbReference type="GO" id="GO:0016477">
    <property type="term" value="P:cell migration"/>
    <property type="evidence" value="ECO:0007669"/>
    <property type="project" value="TreeGrafter"/>
</dbReference>
<keyword evidence="16" id="KW-1185">Reference proteome</keyword>
<dbReference type="CDD" id="cd00110">
    <property type="entry name" value="LamG"/>
    <property type="match status" value="1"/>
</dbReference>
<dbReference type="Pfam" id="PF02210">
    <property type="entry name" value="Laminin_G_2"/>
    <property type="match status" value="1"/>
</dbReference>
<sequence length="1181" mass="133653">MMTFCEESQSLVIQFEKLRYSIVRSTDPKRQFRISKNGDLTVKKPLDREDIEKYDLLIKAQEKDLSVDYLNVIVEVEDQNDNVPWLFAVMGNKTVPKFEKNPPPCIIKVNVQPDDQEQCQVYSFDPDLVQDLDFTVKFTQDSDDVSVGCNQPQKGKPVCTVKADRVFTIYDQPSVTVPFLVTESDGNSRKRTVELEVRDVNTKKSGNVNITVTLYETLMEKLFIGSIIDFINDDNLQSQMAQSTLSSIFKVDNYENLFDITANGSLYLIGQPPKTDNTFYLNIINVKTKQILVAVTININRISRHDILHHEAFSIEKKSPLYYNNIGVLLDKLDEFKATLSNAIQDITGKAIAVNVFEIEDFIHEPTYVIKFFVSYNESYEEPVKMESLRYLSPATLRGILELNAVKISEIFGIKLFKIGEEKCLYYDEEERFYPVYSTRNGAPPISKNNKIFVSTTTKVECKKEVPSAICSPGYCYNGGICSSSQSSEAVCYCKPGFVGERCQSTIRSFNGDDYIWLKGVPTTPKVMVEFEFKTESDGILLYHGPLAQLDNTVEHKTDDYIFIQISSNIISAQIKIGESIVTLNSNTMVTDNSFHSVKLQKDGTVVRLVVDNCDEGNECFDEQDIEDEEDVVFDISGPLLLGGFRYEFENGRRDGLLSSFLPVIEGDDNKTTTVDDDTVNASLSDVTDKLFKGCIKNFYINRELYDLSSADVTQPDKPTVTEVNNCNCNKKEVTEYTGTQCWRGQCYEQHGIEYCDCPVGFYGKKCEFIAPWVQFMGTKSFSKLLVDGEHEHDVKMLMVANERFRDSDVCQLSNEDQIVSSLYLNASRPSSKTMSSDGFETIFIHDTKLQSAEAYHLHYHHDRFSTFLSIDGQKHIFNISSSKLFFPKANRVIDRLLEAYQLKIGGEDNGFSGCVRGVYFNDEYLDIEVDEGSDGDVCLRNDNPLLSGNKDKPTNDKGMSTDDKFTLSDDKLLLSDDNLSNGRMIAQCGLKQGCDILLKCSDLPPDYCHSRIPYSFCYNHIKGPICLCRAEDTWILNPDGSLKSCRITAITYTITFIALIIMLLCFIFVASLFILGLILNKRQDKFIDDVHQANARNLGVFERDNVDKENTAFGESDNHNFNMDNIRLPRGLLGPKDDDSLAVLADRLHAEPNSGPRDELRYYALEGDNHSTLTYDSSVL</sequence>
<dbReference type="Proteomes" id="UP000783686">
    <property type="component" value="Unassembled WGS sequence"/>
</dbReference>
<gene>
    <name evidence="15" type="ORF">BOKJ2_LOCUS692</name>
</gene>
<evidence type="ECO:0008006" key="17">
    <source>
        <dbReference type="Google" id="ProtNLM"/>
    </source>
</evidence>
<organism evidence="15 16">
    <name type="scientific">Bursaphelenchus okinawaensis</name>
    <dbReference type="NCBI Taxonomy" id="465554"/>
    <lineage>
        <taxon>Eukaryota</taxon>
        <taxon>Metazoa</taxon>
        <taxon>Ecdysozoa</taxon>
        <taxon>Nematoda</taxon>
        <taxon>Chromadorea</taxon>
        <taxon>Rhabditida</taxon>
        <taxon>Tylenchina</taxon>
        <taxon>Tylenchomorpha</taxon>
        <taxon>Aphelenchoidea</taxon>
        <taxon>Aphelenchoididae</taxon>
        <taxon>Bursaphelenchus</taxon>
    </lineage>
</organism>
<dbReference type="AlphaFoldDB" id="A0A811JS66"/>
<evidence type="ECO:0000256" key="4">
    <source>
        <dbReference type="ARBA" id="ARBA00022737"/>
    </source>
</evidence>
<evidence type="ECO:0000256" key="8">
    <source>
        <dbReference type="ARBA" id="ARBA00023157"/>
    </source>
</evidence>
<dbReference type="Gene3D" id="2.60.40.60">
    <property type="entry name" value="Cadherins"/>
    <property type="match status" value="1"/>
</dbReference>
<dbReference type="GO" id="GO:0008013">
    <property type="term" value="F:beta-catenin binding"/>
    <property type="evidence" value="ECO:0007669"/>
    <property type="project" value="TreeGrafter"/>
</dbReference>
<keyword evidence="4" id="KW-0677">Repeat</keyword>
<reference evidence="15" key="1">
    <citation type="submission" date="2020-09" db="EMBL/GenBank/DDBJ databases">
        <authorList>
            <person name="Kikuchi T."/>
        </authorList>
    </citation>
    <scope>NUCLEOTIDE SEQUENCE</scope>
    <source>
        <strain evidence="15">SH1</strain>
    </source>
</reference>
<keyword evidence="6 11" id="KW-1133">Transmembrane helix</keyword>
<dbReference type="PROSITE" id="PS50268">
    <property type="entry name" value="CADHERIN_2"/>
    <property type="match status" value="1"/>
</dbReference>
<evidence type="ECO:0000256" key="1">
    <source>
        <dbReference type="ARBA" id="ARBA00004167"/>
    </source>
</evidence>
<dbReference type="GO" id="GO:0007156">
    <property type="term" value="P:homophilic cell adhesion via plasma membrane adhesion molecules"/>
    <property type="evidence" value="ECO:0007669"/>
    <property type="project" value="InterPro"/>
</dbReference>
<evidence type="ECO:0000256" key="5">
    <source>
        <dbReference type="ARBA" id="ARBA00022837"/>
    </source>
</evidence>
<dbReference type="PROSITE" id="PS50025">
    <property type="entry name" value="LAM_G_DOMAIN"/>
    <property type="match status" value="1"/>
</dbReference>
<comment type="caution">
    <text evidence="15">The sequence shown here is derived from an EMBL/GenBank/DDBJ whole genome shotgun (WGS) entry which is preliminary data.</text>
</comment>
<dbReference type="InterPro" id="IPR015919">
    <property type="entry name" value="Cadherin-like_sf"/>
</dbReference>
<name>A0A811JS66_9BILA</name>
<keyword evidence="8 10" id="KW-1015">Disulfide bond</keyword>
<evidence type="ECO:0000259" key="13">
    <source>
        <dbReference type="PROSITE" id="PS50026"/>
    </source>
</evidence>
<dbReference type="Pfam" id="PF00028">
    <property type="entry name" value="Cadherin"/>
    <property type="match status" value="1"/>
</dbReference>
<dbReference type="Gene3D" id="2.10.25.10">
    <property type="entry name" value="Laminin"/>
    <property type="match status" value="1"/>
</dbReference>
<evidence type="ECO:0000256" key="2">
    <source>
        <dbReference type="ARBA" id="ARBA00022692"/>
    </source>
</evidence>
<proteinExistence type="predicted"/>
<keyword evidence="3" id="KW-0732">Signal</keyword>
<dbReference type="Proteomes" id="UP000614601">
    <property type="component" value="Unassembled WGS sequence"/>
</dbReference>
<keyword evidence="10" id="KW-0245">EGF-like domain</keyword>
<evidence type="ECO:0000256" key="6">
    <source>
        <dbReference type="ARBA" id="ARBA00022989"/>
    </source>
</evidence>
<accession>A0A811JS66</accession>
<dbReference type="PROSITE" id="PS50026">
    <property type="entry name" value="EGF_3"/>
    <property type="match status" value="1"/>
</dbReference>
<evidence type="ECO:0000256" key="7">
    <source>
        <dbReference type="ARBA" id="ARBA00023136"/>
    </source>
</evidence>
<dbReference type="GO" id="GO:0045296">
    <property type="term" value="F:cadherin binding"/>
    <property type="evidence" value="ECO:0007669"/>
    <property type="project" value="TreeGrafter"/>
</dbReference>
<dbReference type="GO" id="GO:0016339">
    <property type="term" value="P:calcium-dependent cell-cell adhesion via plasma membrane cell adhesion molecules"/>
    <property type="evidence" value="ECO:0007669"/>
    <property type="project" value="TreeGrafter"/>
</dbReference>
<dbReference type="Gene3D" id="2.60.120.200">
    <property type="match status" value="1"/>
</dbReference>
<evidence type="ECO:0000256" key="3">
    <source>
        <dbReference type="ARBA" id="ARBA00022729"/>
    </source>
</evidence>
<keyword evidence="2 11" id="KW-0812">Transmembrane</keyword>
<evidence type="ECO:0000313" key="15">
    <source>
        <dbReference type="EMBL" id="CAD5206008.1"/>
    </source>
</evidence>
<feature type="domain" description="EGF-like" evidence="13">
    <location>
        <begin position="467"/>
        <end position="504"/>
    </location>
</feature>
<evidence type="ECO:0000259" key="14">
    <source>
        <dbReference type="PROSITE" id="PS50268"/>
    </source>
</evidence>
<evidence type="ECO:0000256" key="9">
    <source>
        <dbReference type="PROSITE-ProRule" id="PRU00043"/>
    </source>
</evidence>
<dbReference type="PROSITE" id="PS00022">
    <property type="entry name" value="EGF_1"/>
    <property type="match status" value="2"/>
</dbReference>
<evidence type="ECO:0000313" key="16">
    <source>
        <dbReference type="Proteomes" id="UP000614601"/>
    </source>
</evidence>
<evidence type="ECO:0000256" key="11">
    <source>
        <dbReference type="SAM" id="Phobius"/>
    </source>
</evidence>
<dbReference type="SMART" id="SM00282">
    <property type="entry name" value="LamG"/>
    <property type="match status" value="1"/>
</dbReference>
<evidence type="ECO:0000256" key="10">
    <source>
        <dbReference type="PROSITE-ProRule" id="PRU00076"/>
    </source>
</evidence>
<keyword evidence="5 9" id="KW-0106">Calcium</keyword>
<dbReference type="SMART" id="SM00181">
    <property type="entry name" value="EGF"/>
    <property type="match status" value="2"/>
</dbReference>
<dbReference type="GO" id="GO:0034332">
    <property type="term" value="P:adherens junction organization"/>
    <property type="evidence" value="ECO:0007669"/>
    <property type="project" value="TreeGrafter"/>
</dbReference>
<dbReference type="EMBL" id="CAJFDH010000001">
    <property type="protein sequence ID" value="CAD5206008.1"/>
    <property type="molecule type" value="Genomic_DNA"/>
</dbReference>
<dbReference type="InterPro" id="IPR013320">
    <property type="entry name" value="ConA-like_dom_sf"/>
</dbReference>
<keyword evidence="7 11" id="KW-0472">Membrane</keyword>
<dbReference type="GO" id="GO:0007043">
    <property type="term" value="P:cell-cell junction assembly"/>
    <property type="evidence" value="ECO:0007669"/>
    <property type="project" value="TreeGrafter"/>
</dbReference>
<dbReference type="CDD" id="cd00054">
    <property type="entry name" value="EGF_CA"/>
    <property type="match status" value="1"/>
</dbReference>
<dbReference type="SUPFAM" id="SSF49899">
    <property type="entry name" value="Concanavalin A-like lectins/glucanases"/>
    <property type="match status" value="2"/>
</dbReference>
<comment type="subcellular location">
    <subcellularLocation>
        <location evidence="1">Membrane</location>
        <topology evidence="1">Single-pass membrane protein</topology>
    </subcellularLocation>
</comment>
<dbReference type="PANTHER" id="PTHR24027">
    <property type="entry name" value="CADHERIN-23"/>
    <property type="match status" value="1"/>
</dbReference>
<dbReference type="SMART" id="SM00112">
    <property type="entry name" value="CA"/>
    <property type="match status" value="1"/>
</dbReference>
<dbReference type="InterPro" id="IPR001791">
    <property type="entry name" value="Laminin_G"/>
</dbReference>
<dbReference type="InterPro" id="IPR000742">
    <property type="entry name" value="EGF"/>
</dbReference>
<dbReference type="PROSITE" id="PS01186">
    <property type="entry name" value="EGF_2"/>
    <property type="match status" value="2"/>
</dbReference>
<protein>
    <recommendedName>
        <fullName evidence="17">Cadherin domain-containing protein</fullName>
    </recommendedName>
</protein>
<dbReference type="InterPro" id="IPR002126">
    <property type="entry name" value="Cadherin-like_dom"/>
</dbReference>
<dbReference type="PANTHER" id="PTHR24027:SF422">
    <property type="entry name" value="CADHERIN DOMAIN-CONTAINING PROTEIN"/>
    <property type="match status" value="1"/>
</dbReference>